<dbReference type="HOGENOM" id="CLU_2346515_0_0_1"/>
<keyword evidence="2" id="KW-1185">Reference proteome</keyword>
<comment type="caution">
    <text evidence="1">The sequence shown here is derived from an EMBL/GenBank/DDBJ whole genome shotgun (WGS) entry which is preliminary data.</text>
</comment>
<dbReference type="Proteomes" id="UP000019471">
    <property type="component" value="Unassembled WGS sequence"/>
</dbReference>
<accession>W9WXZ4</accession>
<protein>
    <submittedName>
        <fullName evidence="1">Uncharacterized protein</fullName>
    </submittedName>
</protein>
<sequence>MGRRRAWSSEETNELYNALDECVKEGLASFHHAVAKIEQHLLTTLKKEDTPLSEKEVKTKLYGSGKKVGVSAEKLVTEWRRHRQQFVAEGHQRQSAT</sequence>
<dbReference type="RefSeq" id="XP_007745762.1">
    <property type="nucleotide sequence ID" value="XM_007747572.1"/>
</dbReference>
<evidence type="ECO:0000313" key="1">
    <source>
        <dbReference type="EMBL" id="EXJ69910.1"/>
    </source>
</evidence>
<proteinExistence type="predicted"/>
<gene>
    <name evidence="1" type="ORF">A1O5_06983</name>
</gene>
<reference evidence="1 2" key="1">
    <citation type="submission" date="2013-03" db="EMBL/GenBank/DDBJ databases">
        <title>The Genome Sequence of Cladophialophora psammophila CBS 110553.</title>
        <authorList>
            <consortium name="The Broad Institute Genomics Platform"/>
            <person name="Cuomo C."/>
            <person name="de Hoog S."/>
            <person name="Gorbushina A."/>
            <person name="Walker B."/>
            <person name="Young S.K."/>
            <person name="Zeng Q."/>
            <person name="Gargeya S."/>
            <person name="Fitzgerald M."/>
            <person name="Haas B."/>
            <person name="Abouelleil A."/>
            <person name="Allen A.W."/>
            <person name="Alvarado L."/>
            <person name="Arachchi H.M."/>
            <person name="Berlin A.M."/>
            <person name="Chapman S.B."/>
            <person name="Gainer-Dewar J."/>
            <person name="Goldberg J."/>
            <person name="Griggs A."/>
            <person name="Gujja S."/>
            <person name="Hansen M."/>
            <person name="Howarth C."/>
            <person name="Imamovic A."/>
            <person name="Ireland A."/>
            <person name="Larimer J."/>
            <person name="McCowan C."/>
            <person name="Murphy C."/>
            <person name="Pearson M."/>
            <person name="Poon T.W."/>
            <person name="Priest M."/>
            <person name="Roberts A."/>
            <person name="Saif S."/>
            <person name="Shea T."/>
            <person name="Sisk P."/>
            <person name="Sykes S."/>
            <person name="Wortman J."/>
            <person name="Nusbaum C."/>
            <person name="Birren B."/>
        </authorList>
    </citation>
    <scope>NUCLEOTIDE SEQUENCE [LARGE SCALE GENOMIC DNA]</scope>
    <source>
        <strain evidence="1 2">CBS 110553</strain>
    </source>
</reference>
<dbReference type="EMBL" id="AMGX01000010">
    <property type="protein sequence ID" value="EXJ69910.1"/>
    <property type="molecule type" value="Genomic_DNA"/>
</dbReference>
<dbReference type="OrthoDB" id="4164264at2759"/>
<organism evidence="1 2">
    <name type="scientific">Cladophialophora psammophila CBS 110553</name>
    <dbReference type="NCBI Taxonomy" id="1182543"/>
    <lineage>
        <taxon>Eukaryota</taxon>
        <taxon>Fungi</taxon>
        <taxon>Dikarya</taxon>
        <taxon>Ascomycota</taxon>
        <taxon>Pezizomycotina</taxon>
        <taxon>Eurotiomycetes</taxon>
        <taxon>Chaetothyriomycetidae</taxon>
        <taxon>Chaetothyriales</taxon>
        <taxon>Herpotrichiellaceae</taxon>
        <taxon>Cladophialophora</taxon>
    </lineage>
</organism>
<evidence type="ECO:0000313" key="2">
    <source>
        <dbReference type="Proteomes" id="UP000019471"/>
    </source>
</evidence>
<name>W9WXZ4_9EURO</name>
<dbReference type="AlphaFoldDB" id="W9WXZ4"/>
<dbReference type="GeneID" id="19191689"/>